<reference evidence="2" key="1">
    <citation type="submission" date="2022-07" db="EMBL/GenBank/DDBJ databases">
        <title>Fungi with potential for degradation of polypropylene.</title>
        <authorList>
            <person name="Gostincar C."/>
        </authorList>
    </citation>
    <scope>NUCLEOTIDE SEQUENCE</scope>
    <source>
        <strain evidence="2">EXF-13308</strain>
    </source>
</reference>
<evidence type="ECO:0000256" key="1">
    <source>
        <dbReference type="ARBA" id="ARBA00023002"/>
    </source>
</evidence>
<dbReference type="Proteomes" id="UP001174694">
    <property type="component" value="Unassembled WGS sequence"/>
</dbReference>
<dbReference type="Gene3D" id="3.50.50.60">
    <property type="entry name" value="FAD/NAD(P)-binding domain"/>
    <property type="match status" value="2"/>
</dbReference>
<dbReference type="AlphaFoldDB" id="A0AA38RP58"/>
<name>A0AA38RP58_9PEZI</name>
<proteinExistence type="predicted"/>
<gene>
    <name evidence="2" type="ORF">NKR23_g6627</name>
</gene>
<dbReference type="GO" id="GO:0004497">
    <property type="term" value="F:monooxygenase activity"/>
    <property type="evidence" value="ECO:0007669"/>
    <property type="project" value="UniProtKB-KW"/>
</dbReference>
<protein>
    <submittedName>
        <fullName evidence="2">Monooxygenase</fullName>
    </submittedName>
</protein>
<dbReference type="PANTHER" id="PTHR43539">
    <property type="entry name" value="FLAVIN-BINDING MONOOXYGENASE-LIKE PROTEIN (AFU_ORTHOLOGUE AFUA_4G09220)"/>
    <property type="match status" value="1"/>
</dbReference>
<dbReference type="InterPro" id="IPR036188">
    <property type="entry name" value="FAD/NAD-bd_sf"/>
</dbReference>
<dbReference type="EMBL" id="JANBVO010000019">
    <property type="protein sequence ID" value="KAJ9143509.1"/>
    <property type="molecule type" value="Genomic_DNA"/>
</dbReference>
<keyword evidence="3" id="KW-1185">Reference proteome</keyword>
<dbReference type="SUPFAM" id="SSF51905">
    <property type="entry name" value="FAD/NAD(P)-binding domain"/>
    <property type="match status" value="1"/>
</dbReference>
<evidence type="ECO:0000313" key="2">
    <source>
        <dbReference type="EMBL" id="KAJ9143509.1"/>
    </source>
</evidence>
<evidence type="ECO:0000313" key="3">
    <source>
        <dbReference type="Proteomes" id="UP001174694"/>
    </source>
</evidence>
<dbReference type="Pfam" id="PF13738">
    <property type="entry name" value="Pyr_redox_3"/>
    <property type="match status" value="1"/>
</dbReference>
<organism evidence="2 3">
    <name type="scientific">Pleurostoma richardsiae</name>
    <dbReference type="NCBI Taxonomy" id="41990"/>
    <lineage>
        <taxon>Eukaryota</taxon>
        <taxon>Fungi</taxon>
        <taxon>Dikarya</taxon>
        <taxon>Ascomycota</taxon>
        <taxon>Pezizomycotina</taxon>
        <taxon>Sordariomycetes</taxon>
        <taxon>Sordariomycetidae</taxon>
        <taxon>Calosphaeriales</taxon>
        <taxon>Pleurostomataceae</taxon>
        <taxon>Pleurostoma</taxon>
    </lineage>
</organism>
<keyword evidence="2" id="KW-0503">Monooxygenase</keyword>
<sequence length="635" mass="69097">MAPSAEAVQNGSVKGAEYPAKGDLRKMMSQNPVPTIAPGTVDPASMGDGEPTKQARAVLEALNAALASNDAGKLESCFYPGQAYWKDLLALTYHTRTFSTPGVIAASLLETKNLRELAAGFELKGDAQFIPATPVLQFIDCSLTFKTGSPAAECSGRILLLPVKTNETLTWKIWILSTKLESLDVQSEDEALLKTPGRKIDNAEPFEIDVFIVGGGNAAVALAARLKALGVDSIMAERNANVGDNWALRYDWLKFHVPTSFCELPYMTYDKELQSPHHLSRNDLAEQVRRYVEAFNLNVVTSADITQTTQLPDKRWRIEFRTPAGAYTVIAKHLVQATGIASQKPYSPPMADEELYKGIRIHSAQFKNGGQLKSQGANSVLIIGSANTGFDVLEDCYAAGLKPTMVVRSPTYIVPVEYVCDKMSLGAYDFGVEAGDRMFLTLPAVVDGQLGRNLFAHFASQEPDRYTALAKVGFPVYDSRDPNAALMHNLIERAGGHYVDVGGTALLSEGKAGVKAGVEPVGYTATGLRFSDGTTVDADAVVWCTGFADTDARSMVAEIVKTELPVDATWGIDEEGEIRGMWKRQLLVDNYWIMGGYTQQHRFHSRTLALQIKAALEGLLPPAYRDTPQPKTTSE</sequence>
<dbReference type="InterPro" id="IPR050982">
    <property type="entry name" value="Auxin_biosynth/cation_transpt"/>
</dbReference>
<keyword evidence="1" id="KW-0560">Oxidoreductase</keyword>
<comment type="caution">
    <text evidence="2">The sequence shown here is derived from an EMBL/GenBank/DDBJ whole genome shotgun (WGS) entry which is preliminary data.</text>
</comment>
<accession>A0AA38RP58</accession>
<dbReference type="GO" id="GO:0050660">
    <property type="term" value="F:flavin adenine dinucleotide binding"/>
    <property type="evidence" value="ECO:0007669"/>
    <property type="project" value="TreeGrafter"/>
</dbReference>
<dbReference type="PANTHER" id="PTHR43539:SF68">
    <property type="entry name" value="FLAVIN-BINDING MONOOXYGENASE-LIKE PROTEIN (AFU_ORTHOLOGUE AFUA_4G09220)"/>
    <property type="match status" value="1"/>
</dbReference>